<keyword evidence="2" id="KW-1185">Reference proteome</keyword>
<reference evidence="1 2" key="1">
    <citation type="journal article" date="2019" name="Nat. Ecol. Evol.">
        <title>Megaphylogeny resolves global patterns of mushroom evolution.</title>
        <authorList>
            <person name="Varga T."/>
            <person name="Krizsan K."/>
            <person name="Foldi C."/>
            <person name="Dima B."/>
            <person name="Sanchez-Garcia M."/>
            <person name="Sanchez-Ramirez S."/>
            <person name="Szollosi G.J."/>
            <person name="Szarkandi J.G."/>
            <person name="Papp V."/>
            <person name="Albert L."/>
            <person name="Andreopoulos W."/>
            <person name="Angelini C."/>
            <person name="Antonin V."/>
            <person name="Barry K.W."/>
            <person name="Bougher N.L."/>
            <person name="Buchanan P."/>
            <person name="Buyck B."/>
            <person name="Bense V."/>
            <person name="Catcheside P."/>
            <person name="Chovatia M."/>
            <person name="Cooper J."/>
            <person name="Damon W."/>
            <person name="Desjardin D."/>
            <person name="Finy P."/>
            <person name="Geml J."/>
            <person name="Haridas S."/>
            <person name="Hughes K."/>
            <person name="Justo A."/>
            <person name="Karasinski D."/>
            <person name="Kautmanova I."/>
            <person name="Kiss B."/>
            <person name="Kocsube S."/>
            <person name="Kotiranta H."/>
            <person name="LaButti K.M."/>
            <person name="Lechner B.E."/>
            <person name="Liimatainen K."/>
            <person name="Lipzen A."/>
            <person name="Lukacs Z."/>
            <person name="Mihaltcheva S."/>
            <person name="Morgado L.N."/>
            <person name="Niskanen T."/>
            <person name="Noordeloos M.E."/>
            <person name="Ohm R.A."/>
            <person name="Ortiz-Santana B."/>
            <person name="Ovrebo C."/>
            <person name="Racz N."/>
            <person name="Riley R."/>
            <person name="Savchenko A."/>
            <person name="Shiryaev A."/>
            <person name="Soop K."/>
            <person name="Spirin V."/>
            <person name="Szebenyi C."/>
            <person name="Tomsovsky M."/>
            <person name="Tulloss R.E."/>
            <person name="Uehling J."/>
            <person name="Grigoriev I.V."/>
            <person name="Vagvolgyi C."/>
            <person name="Papp T."/>
            <person name="Martin F.M."/>
            <person name="Miettinen O."/>
            <person name="Hibbett D.S."/>
            <person name="Nagy L.G."/>
        </authorList>
    </citation>
    <scope>NUCLEOTIDE SEQUENCE [LARGE SCALE GENOMIC DNA]</scope>
    <source>
        <strain evidence="1 2">CBS 962.96</strain>
    </source>
</reference>
<dbReference type="Proteomes" id="UP000297245">
    <property type="component" value="Unassembled WGS sequence"/>
</dbReference>
<gene>
    <name evidence="1" type="ORF">K435DRAFT_583168</name>
</gene>
<feature type="non-terminal residue" evidence="1">
    <location>
        <position position="1"/>
    </location>
</feature>
<feature type="non-terminal residue" evidence="1">
    <location>
        <position position="87"/>
    </location>
</feature>
<proteinExistence type="predicted"/>
<dbReference type="OrthoDB" id="3247971at2759"/>
<accession>A0A4S8LUT0</accession>
<evidence type="ECO:0000313" key="1">
    <source>
        <dbReference type="EMBL" id="THU92863.1"/>
    </source>
</evidence>
<dbReference type="AlphaFoldDB" id="A0A4S8LUT0"/>
<name>A0A4S8LUT0_DENBC</name>
<sequence length="87" mass="9894">QVATWYSPNNRTASETYKHFHKPIIVTLNGKTVYRFTCIKNPSIHVHRAPYEDSTGNFNKHIAKCDPKEKGTIAEYATGSTYSSARF</sequence>
<dbReference type="EMBL" id="ML179265">
    <property type="protein sequence ID" value="THU92863.1"/>
    <property type="molecule type" value="Genomic_DNA"/>
</dbReference>
<organism evidence="1 2">
    <name type="scientific">Dendrothele bispora (strain CBS 962.96)</name>
    <dbReference type="NCBI Taxonomy" id="1314807"/>
    <lineage>
        <taxon>Eukaryota</taxon>
        <taxon>Fungi</taxon>
        <taxon>Dikarya</taxon>
        <taxon>Basidiomycota</taxon>
        <taxon>Agaricomycotina</taxon>
        <taxon>Agaricomycetes</taxon>
        <taxon>Agaricomycetidae</taxon>
        <taxon>Agaricales</taxon>
        <taxon>Agaricales incertae sedis</taxon>
        <taxon>Dendrothele</taxon>
    </lineage>
</organism>
<protein>
    <submittedName>
        <fullName evidence="1">Uncharacterized protein</fullName>
    </submittedName>
</protein>
<evidence type="ECO:0000313" key="2">
    <source>
        <dbReference type="Proteomes" id="UP000297245"/>
    </source>
</evidence>